<proteinExistence type="predicted"/>
<sequence length="171" mass="19849">MFELARLVGTPPKEIILQTRAGHSIPNTQFCEPDANSRARYDMIRKPHSWIHRKPACGVYNCFGLVWANRRTAIYDEQSISQILNDDGYRKLRIDEQPLPGDIVIYLRYCDQVRDTYHVGLIVYLIEQRIGGKVPWVLSKWDGVSGEDIHEIRDVPPSLRDCTIEIWTDRP</sequence>
<dbReference type="EMBL" id="DSXI01000043">
    <property type="protein sequence ID" value="HGS04264.1"/>
    <property type="molecule type" value="Genomic_DNA"/>
</dbReference>
<name>A0A7V4G6E5_9BACT</name>
<protein>
    <submittedName>
        <fullName evidence="1">Uncharacterized protein</fullName>
    </submittedName>
</protein>
<evidence type="ECO:0000313" key="1">
    <source>
        <dbReference type="EMBL" id="HGS04264.1"/>
    </source>
</evidence>
<accession>A0A7V4G6E5</accession>
<gene>
    <name evidence="1" type="ORF">ENT08_00720</name>
</gene>
<organism evidence="1">
    <name type="scientific">Desulfobacca acetoxidans</name>
    <dbReference type="NCBI Taxonomy" id="60893"/>
    <lineage>
        <taxon>Bacteria</taxon>
        <taxon>Pseudomonadati</taxon>
        <taxon>Thermodesulfobacteriota</taxon>
        <taxon>Desulfobaccia</taxon>
        <taxon>Desulfobaccales</taxon>
        <taxon>Desulfobaccaceae</taxon>
        <taxon>Desulfobacca</taxon>
    </lineage>
</organism>
<dbReference type="AlphaFoldDB" id="A0A7V4G6E5"/>
<reference evidence="1" key="1">
    <citation type="journal article" date="2020" name="mSystems">
        <title>Genome- and Community-Level Interaction Insights into Carbon Utilization and Element Cycling Functions of Hydrothermarchaeota in Hydrothermal Sediment.</title>
        <authorList>
            <person name="Zhou Z."/>
            <person name="Liu Y."/>
            <person name="Xu W."/>
            <person name="Pan J."/>
            <person name="Luo Z.H."/>
            <person name="Li M."/>
        </authorList>
    </citation>
    <scope>NUCLEOTIDE SEQUENCE [LARGE SCALE GENOMIC DNA]</scope>
    <source>
        <strain evidence="1">SpSt-548</strain>
    </source>
</reference>
<comment type="caution">
    <text evidence="1">The sequence shown here is derived from an EMBL/GenBank/DDBJ whole genome shotgun (WGS) entry which is preliminary data.</text>
</comment>